<dbReference type="InterPro" id="IPR039422">
    <property type="entry name" value="MarR/SlyA-like"/>
</dbReference>
<dbReference type="EMBL" id="BNAH01000006">
    <property type="protein sequence ID" value="GHE88811.1"/>
    <property type="molecule type" value="Genomic_DNA"/>
</dbReference>
<dbReference type="Pfam" id="PF12802">
    <property type="entry name" value="MarR_2"/>
    <property type="match status" value="1"/>
</dbReference>
<evidence type="ECO:0000313" key="3">
    <source>
        <dbReference type="EMBL" id="GHE88811.1"/>
    </source>
</evidence>
<gene>
    <name evidence="3" type="ORF">GCM10011501_17800</name>
</gene>
<evidence type="ECO:0000259" key="2">
    <source>
        <dbReference type="PROSITE" id="PS50995"/>
    </source>
</evidence>
<sequence length="182" mass="20418">MRDLYLLIDRLTNTLINEKRKALAEFGLQPVQLDALLYLSMANKHSDNAISVSEYLGHTKGTISQSIKVLERKALIHKTVSPDDKRVLHIKVTTVGKHILAQLTEHSKLQAALTNLSKTNEKALIRSLDSIYHQIHDNGNSQSFGQCFTCCHFKMSDSGYCSHFDEALTSAESLQICRAHLN</sequence>
<proteinExistence type="predicted"/>
<protein>
    <submittedName>
        <fullName evidence="3">Transcriptional regulator</fullName>
    </submittedName>
</protein>
<reference evidence="4" key="1">
    <citation type="journal article" date="2019" name="Int. J. Syst. Evol. Microbiol.">
        <title>The Global Catalogue of Microorganisms (GCM) 10K type strain sequencing project: providing services to taxonomists for standard genome sequencing and annotation.</title>
        <authorList>
            <consortium name="The Broad Institute Genomics Platform"/>
            <consortium name="The Broad Institute Genome Sequencing Center for Infectious Disease"/>
            <person name="Wu L."/>
            <person name="Ma J."/>
        </authorList>
    </citation>
    <scope>NUCLEOTIDE SEQUENCE [LARGE SCALE GENOMIC DNA]</scope>
    <source>
        <strain evidence="4">CGMCC 1.15922</strain>
    </source>
</reference>
<dbReference type="InterPro" id="IPR036390">
    <property type="entry name" value="WH_DNA-bd_sf"/>
</dbReference>
<feature type="domain" description="HTH marR-type" evidence="2">
    <location>
        <begin position="1"/>
        <end position="133"/>
    </location>
</feature>
<organism evidence="3 4">
    <name type="scientific">Thalassotalea profundi</name>
    <dbReference type="NCBI Taxonomy" id="2036687"/>
    <lineage>
        <taxon>Bacteria</taxon>
        <taxon>Pseudomonadati</taxon>
        <taxon>Pseudomonadota</taxon>
        <taxon>Gammaproteobacteria</taxon>
        <taxon>Alteromonadales</taxon>
        <taxon>Colwelliaceae</taxon>
        <taxon>Thalassotalea</taxon>
    </lineage>
</organism>
<dbReference type="RefSeq" id="WP_189377917.1">
    <property type="nucleotide sequence ID" value="NZ_BNAH01000006.1"/>
</dbReference>
<name>A0ABQ3IPK4_9GAMM</name>
<dbReference type="SUPFAM" id="SSF46785">
    <property type="entry name" value="Winged helix' DNA-binding domain"/>
    <property type="match status" value="1"/>
</dbReference>
<dbReference type="Proteomes" id="UP000626370">
    <property type="component" value="Unassembled WGS sequence"/>
</dbReference>
<dbReference type="InterPro" id="IPR000835">
    <property type="entry name" value="HTH_MarR-typ"/>
</dbReference>
<dbReference type="SMART" id="SM00347">
    <property type="entry name" value="HTH_MARR"/>
    <property type="match status" value="1"/>
</dbReference>
<comment type="caution">
    <text evidence="3">The sequence shown here is derived from an EMBL/GenBank/DDBJ whole genome shotgun (WGS) entry which is preliminary data.</text>
</comment>
<comment type="subcellular location">
    <subcellularLocation>
        <location evidence="1">Cytoplasm</location>
    </subcellularLocation>
</comment>
<dbReference type="Gene3D" id="1.10.10.10">
    <property type="entry name" value="Winged helix-like DNA-binding domain superfamily/Winged helix DNA-binding domain"/>
    <property type="match status" value="1"/>
</dbReference>
<evidence type="ECO:0000256" key="1">
    <source>
        <dbReference type="ARBA" id="ARBA00004496"/>
    </source>
</evidence>
<dbReference type="PANTHER" id="PTHR33164:SF5">
    <property type="entry name" value="ORGANIC HYDROPEROXIDE RESISTANCE TRANSCRIPTIONAL REGULATOR"/>
    <property type="match status" value="1"/>
</dbReference>
<evidence type="ECO:0000313" key="4">
    <source>
        <dbReference type="Proteomes" id="UP000626370"/>
    </source>
</evidence>
<accession>A0ABQ3IPK4</accession>
<keyword evidence="4" id="KW-1185">Reference proteome</keyword>
<dbReference type="InterPro" id="IPR036388">
    <property type="entry name" value="WH-like_DNA-bd_sf"/>
</dbReference>
<dbReference type="PROSITE" id="PS50995">
    <property type="entry name" value="HTH_MARR_2"/>
    <property type="match status" value="1"/>
</dbReference>
<dbReference type="PANTHER" id="PTHR33164">
    <property type="entry name" value="TRANSCRIPTIONAL REGULATOR, MARR FAMILY"/>
    <property type="match status" value="1"/>
</dbReference>